<keyword evidence="1" id="KW-0175">Coiled coil</keyword>
<organism evidence="2 3">
    <name type="scientific">Burkholderia ubonensis</name>
    <dbReference type="NCBI Taxonomy" id="101571"/>
    <lineage>
        <taxon>Bacteria</taxon>
        <taxon>Pseudomonadati</taxon>
        <taxon>Pseudomonadota</taxon>
        <taxon>Betaproteobacteria</taxon>
        <taxon>Burkholderiales</taxon>
        <taxon>Burkholderiaceae</taxon>
        <taxon>Burkholderia</taxon>
        <taxon>Burkholderia cepacia complex</taxon>
    </lineage>
</organism>
<evidence type="ECO:0000313" key="2">
    <source>
        <dbReference type="EMBL" id="KVG74855.1"/>
    </source>
</evidence>
<name>A0A118HY33_9BURK</name>
<dbReference type="AlphaFoldDB" id="A0A118HY33"/>
<accession>A0A118HY33</accession>
<proteinExistence type="predicted"/>
<sequence>MRGMDQILAALFLVAAIAAAGAGLYAKREHNRANDLQGKVEEVTRERDGYVRALNAQKAAEKKAQERAKAASDRLAAAIRGNPAVAETVVPDAVWDAIYGDSNEGD</sequence>
<evidence type="ECO:0000313" key="3">
    <source>
        <dbReference type="Proteomes" id="UP000064029"/>
    </source>
</evidence>
<feature type="coiled-coil region" evidence="1">
    <location>
        <begin position="26"/>
        <end position="74"/>
    </location>
</feature>
<protein>
    <submittedName>
        <fullName evidence="2">Uncharacterized protein</fullName>
    </submittedName>
</protein>
<evidence type="ECO:0000256" key="1">
    <source>
        <dbReference type="SAM" id="Coils"/>
    </source>
</evidence>
<comment type="caution">
    <text evidence="2">The sequence shown here is derived from an EMBL/GenBank/DDBJ whole genome shotgun (WGS) entry which is preliminary data.</text>
</comment>
<reference evidence="2 3" key="1">
    <citation type="submission" date="2015-11" db="EMBL/GenBank/DDBJ databases">
        <title>Expanding the genomic diversity of Burkholderia species for the development of highly accurate diagnostics.</title>
        <authorList>
            <person name="Sahl J."/>
            <person name="Keim P."/>
            <person name="Wagner D."/>
        </authorList>
    </citation>
    <scope>NUCLEOTIDE SEQUENCE [LARGE SCALE GENOMIC DNA]</scope>
    <source>
        <strain evidence="2 3">MSMB2036</strain>
    </source>
</reference>
<gene>
    <name evidence="2" type="ORF">WJ33_15190</name>
</gene>
<dbReference type="EMBL" id="LOXM01000025">
    <property type="protein sequence ID" value="KVG74855.1"/>
    <property type="molecule type" value="Genomic_DNA"/>
</dbReference>
<dbReference type="Proteomes" id="UP000064029">
    <property type="component" value="Unassembled WGS sequence"/>
</dbReference>